<evidence type="ECO:0000256" key="2">
    <source>
        <dbReference type="ARBA" id="ARBA00013064"/>
    </source>
</evidence>
<dbReference type="SMART" id="SM00226">
    <property type="entry name" value="LMWPc"/>
    <property type="match status" value="1"/>
</dbReference>
<gene>
    <name evidence="8" type="ORF">A8O14_06180</name>
</gene>
<feature type="active site" description="Nucleophile" evidence="6">
    <location>
        <position position="10"/>
    </location>
</feature>
<evidence type="ECO:0000256" key="5">
    <source>
        <dbReference type="ARBA" id="ARBA00051722"/>
    </source>
</evidence>
<dbReference type="EMBL" id="CP015922">
    <property type="protein sequence ID" value="ANJ00754.1"/>
    <property type="molecule type" value="Genomic_DNA"/>
</dbReference>
<dbReference type="Gene3D" id="3.40.50.2300">
    <property type="match status" value="1"/>
</dbReference>
<dbReference type="Pfam" id="PF01451">
    <property type="entry name" value="LMWPc"/>
    <property type="match status" value="1"/>
</dbReference>
<dbReference type="GO" id="GO:0004725">
    <property type="term" value="F:protein tyrosine phosphatase activity"/>
    <property type="evidence" value="ECO:0007669"/>
    <property type="project" value="UniProtKB-EC"/>
</dbReference>
<evidence type="ECO:0000259" key="7">
    <source>
        <dbReference type="SMART" id="SM00226"/>
    </source>
</evidence>
<dbReference type="InterPro" id="IPR036196">
    <property type="entry name" value="Ptyr_pPase_sf"/>
</dbReference>
<evidence type="ECO:0000256" key="3">
    <source>
        <dbReference type="ARBA" id="ARBA00022801"/>
    </source>
</evidence>
<dbReference type="PANTHER" id="PTHR11717:SF31">
    <property type="entry name" value="LOW MOLECULAR WEIGHT PROTEIN-TYROSINE-PHOSPHATASE ETP-RELATED"/>
    <property type="match status" value="1"/>
</dbReference>
<organism evidence="8 9">
    <name type="scientific">Polynucleobacter wuianus</name>
    <dbReference type="NCBI Taxonomy" id="1743168"/>
    <lineage>
        <taxon>Bacteria</taxon>
        <taxon>Pseudomonadati</taxon>
        <taxon>Pseudomonadota</taxon>
        <taxon>Betaproteobacteria</taxon>
        <taxon>Burkholderiales</taxon>
        <taxon>Burkholderiaceae</taxon>
        <taxon>Polynucleobacter</taxon>
    </lineage>
</organism>
<dbReference type="Proteomes" id="UP000078463">
    <property type="component" value="Chromosome"/>
</dbReference>
<dbReference type="SUPFAM" id="SSF52788">
    <property type="entry name" value="Phosphotyrosine protein phosphatases I"/>
    <property type="match status" value="1"/>
</dbReference>
<name>A0A191UIB7_9BURK</name>
<evidence type="ECO:0000256" key="6">
    <source>
        <dbReference type="PIRSR" id="PIRSR617867-1"/>
    </source>
</evidence>
<dbReference type="InterPro" id="IPR050438">
    <property type="entry name" value="LMW_PTPase"/>
</dbReference>
<accession>A0A191UIB7</accession>
<dbReference type="InterPro" id="IPR017867">
    <property type="entry name" value="Tyr_phospatase_low_mol_wt"/>
</dbReference>
<proteinExistence type="inferred from homology"/>
<sequence length="152" mass="17315">MDKLRILTVCTANICRSPVAQLVLKEFLRSKEVVVTSAGIMAVNFLPAHKFINEIMHQEGYKDIALHQSHVIIPQMISLSDIILCMENTHLKWITEKNPSAIGKTRLLSHWSSKEDVPDPIGEPFEVFIENVKLIKQYCNEWSSKIVEIGFV</sequence>
<dbReference type="EC" id="3.1.3.48" evidence="2"/>
<reference evidence="9" key="1">
    <citation type="submission" date="2016-05" db="EMBL/GenBank/DDBJ databases">
        <title>Polynucleobacter sp. QLW-P1FAT50C-4 genome.</title>
        <authorList>
            <person name="Hahn M.W."/>
        </authorList>
    </citation>
    <scope>NUCLEOTIDE SEQUENCE [LARGE SCALE GENOMIC DNA]</scope>
    <source>
        <strain evidence="9">QLW-P1FAT50C-4</strain>
    </source>
</reference>
<dbReference type="PANTHER" id="PTHR11717">
    <property type="entry name" value="LOW MOLECULAR WEIGHT PROTEIN TYROSINE PHOSPHATASE"/>
    <property type="match status" value="1"/>
</dbReference>
<dbReference type="KEGG" id="pwu:A8O14_06180"/>
<feature type="active site" evidence="6">
    <location>
        <position position="16"/>
    </location>
</feature>
<comment type="similarity">
    <text evidence="1">Belongs to the low molecular weight phosphotyrosine protein phosphatase family.</text>
</comment>
<protein>
    <recommendedName>
        <fullName evidence="2">protein-tyrosine-phosphatase</fullName>
        <ecNumber evidence="2">3.1.3.48</ecNumber>
    </recommendedName>
</protein>
<feature type="domain" description="Phosphotyrosine protein phosphatase I" evidence="7">
    <location>
        <begin position="4"/>
        <end position="145"/>
    </location>
</feature>
<keyword evidence="3" id="KW-0378">Hydrolase</keyword>
<comment type="catalytic activity">
    <reaction evidence="5">
        <text>O-phospho-L-tyrosyl-[protein] + H2O = L-tyrosyl-[protein] + phosphate</text>
        <dbReference type="Rhea" id="RHEA:10684"/>
        <dbReference type="Rhea" id="RHEA-COMP:10136"/>
        <dbReference type="Rhea" id="RHEA-COMP:20101"/>
        <dbReference type="ChEBI" id="CHEBI:15377"/>
        <dbReference type="ChEBI" id="CHEBI:43474"/>
        <dbReference type="ChEBI" id="CHEBI:46858"/>
        <dbReference type="ChEBI" id="CHEBI:61978"/>
        <dbReference type="EC" id="3.1.3.48"/>
    </reaction>
</comment>
<evidence type="ECO:0000313" key="9">
    <source>
        <dbReference type="Proteomes" id="UP000078463"/>
    </source>
</evidence>
<keyword evidence="9" id="KW-1185">Reference proteome</keyword>
<evidence type="ECO:0000256" key="1">
    <source>
        <dbReference type="ARBA" id="ARBA00011063"/>
    </source>
</evidence>
<dbReference type="STRING" id="1743168.A8O14_06180"/>
<evidence type="ECO:0000313" key="8">
    <source>
        <dbReference type="EMBL" id="ANJ00754.1"/>
    </source>
</evidence>
<dbReference type="PRINTS" id="PR00719">
    <property type="entry name" value="LMWPTPASE"/>
</dbReference>
<feature type="active site" description="Proton donor" evidence="6">
    <location>
        <position position="119"/>
    </location>
</feature>
<keyword evidence="4" id="KW-0904">Protein phosphatase</keyword>
<evidence type="ECO:0000256" key="4">
    <source>
        <dbReference type="ARBA" id="ARBA00022912"/>
    </source>
</evidence>
<dbReference type="AlphaFoldDB" id="A0A191UIB7"/>
<dbReference type="InterPro" id="IPR023485">
    <property type="entry name" value="Ptyr_pPase"/>
</dbReference>